<organism evidence="3">
    <name type="scientific">Fagus sylvatica</name>
    <name type="common">Beechnut</name>
    <dbReference type="NCBI Taxonomy" id="28930"/>
    <lineage>
        <taxon>Eukaryota</taxon>
        <taxon>Viridiplantae</taxon>
        <taxon>Streptophyta</taxon>
        <taxon>Embryophyta</taxon>
        <taxon>Tracheophyta</taxon>
        <taxon>Spermatophyta</taxon>
        <taxon>Magnoliopsida</taxon>
        <taxon>eudicotyledons</taxon>
        <taxon>Gunneridae</taxon>
        <taxon>Pentapetalae</taxon>
        <taxon>rosids</taxon>
        <taxon>fabids</taxon>
        <taxon>Fagales</taxon>
        <taxon>Fagaceae</taxon>
        <taxon>Fagus</taxon>
    </lineage>
</organism>
<sequence length="257" mass="29314">MRRNLNHYLIIATVSAIHNIPWWTNDQKDRWAWLKSSTGELSVKSVNQAARRNGTSAQSNSVLGKIWKLSLHARLKMFLWRVAMNILPTRASLSRFVPNMDSSYPICGHQLETLIHLLWTCPLARALWFNSAWGIKTDSFQLDSPIQLIENLISPSLWGYLVLAWQWWLARDWRGMGVLAITHKANTSNPLQAEAEAILWAAQIACDQGWVRDCVESDSKICINAIHGRISDSPWRIQSCVSKLCALFSSHPLWTVK</sequence>
<dbReference type="InterPro" id="IPR002156">
    <property type="entry name" value="RNaseH_domain"/>
</dbReference>
<feature type="domain" description="RNase H type-1" evidence="1">
    <location>
        <begin position="168"/>
        <end position="248"/>
    </location>
</feature>
<dbReference type="EMBL" id="OIVN01006104">
    <property type="protein sequence ID" value="SPD25116.1"/>
    <property type="molecule type" value="Genomic_DNA"/>
</dbReference>
<evidence type="ECO:0000259" key="1">
    <source>
        <dbReference type="Pfam" id="PF13456"/>
    </source>
</evidence>
<gene>
    <name evidence="3" type="ORF">FSB_LOCUS52998</name>
</gene>
<dbReference type="InterPro" id="IPR036397">
    <property type="entry name" value="RNaseH_sf"/>
</dbReference>
<accession>A0A2N9IH72</accession>
<dbReference type="GO" id="GO:0004523">
    <property type="term" value="F:RNA-DNA hybrid ribonuclease activity"/>
    <property type="evidence" value="ECO:0007669"/>
    <property type="project" value="InterPro"/>
</dbReference>
<reference evidence="3" key="1">
    <citation type="submission" date="2018-02" db="EMBL/GenBank/DDBJ databases">
        <authorList>
            <person name="Cohen D.B."/>
            <person name="Kent A.D."/>
        </authorList>
    </citation>
    <scope>NUCLEOTIDE SEQUENCE</scope>
</reference>
<evidence type="ECO:0000313" key="3">
    <source>
        <dbReference type="EMBL" id="SPD25116.1"/>
    </source>
</evidence>
<dbReference type="InterPro" id="IPR026960">
    <property type="entry name" value="RVT-Znf"/>
</dbReference>
<dbReference type="AlphaFoldDB" id="A0A2N9IH72"/>
<dbReference type="Pfam" id="PF13456">
    <property type="entry name" value="RVT_3"/>
    <property type="match status" value="1"/>
</dbReference>
<dbReference type="Pfam" id="PF13966">
    <property type="entry name" value="zf-RVT"/>
    <property type="match status" value="1"/>
</dbReference>
<protein>
    <recommendedName>
        <fullName evidence="4">Reverse transcriptase zinc-binding domain-containing protein</fullName>
    </recommendedName>
</protein>
<name>A0A2N9IH72_FAGSY</name>
<proteinExistence type="predicted"/>
<feature type="domain" description="Reverse transcriptase zinc-binding" evidence="2">
    <location>
        <begin position="43"/>
        <end position="128"/>
    </location>
</feature>
<evidence type="ECO:0008006" key="4">
    <source>
        <dbReference type="Google" id="ProtNLM"/>
    </source>
</evidence>
<dbReference type="Gene3D" id="3.30.420.10">
    <property type="entry name" value="Ribonuclease H-like superfamily/Ribonuclease H"/>
    <property type="match status" value="1"/>
</dbReference>
<evidence type="ECO:0000259" key="2">
    <source>
        <dbReference type="Pfam" id="PF13966"/>
    </source>
</evidence>
<dbReference type="GO" id="GO:0003676">
    <property type="term" value="F:nucleic acid binding"/>
    <property type="evidence" value="ECO:0007669"/>
    <property type="project" value="InterPro"/>
</dbReference>